<sequence>MLVNTKFRNSEEELMDDFSMEGSELSSALQTIATINQKLGGNKLTLNGVKELLKSVDKSQPISICDVGCGNGDMLREIAKFGLSNGYNLNLIGIDANAFTIKEAIKLSYEYSNIKYIQENILHKQKNQVIYDITLFTLTLHHFNNNEINLILQDYLAKSKLGLVINDLHRIAIAYHLFQLICFIFQLREMPKKDGLLSILKGFKKDEIIDFSKKINASKQIIQWKWAFRYQWIIWK</sequence>
<gene>
    <name evidence="2" type="ORF">EQG68_07235</name>
</gene>
<dbReference type="GO" id="GO:0032259">
    <property type="term" value="P:methylation"/>
    <property type="evidence" value="ECO:0007669"/>
    <property type="project" value="UniProtKB-KW"/>
</dbReference>
<reference evidence="3" key="1">
    <citation type="submission" date="2019-01" db="EMBL/GenBank/DDBJ databases">
        <title>Cytophagaceae bacterium strain CAR-16.</title>
        <authorList>
            <person name="Chen W.-M."/>
        </authorList>
    </citation>
    <scope>NUCLEOTIDE SEQUENCE [LARGE SCALE GENOMIC DNA]</scope>
    <source>
        <strain evidence="3">ICH-30</strain>
    </source>
</reference>
<protein>
    <submittedName>
        <fullName evidence="2">Methyltransferase domain-containing protein</fullName>
    </submittedName>
</protein>
<organism evidence="2 3">
    <name type="scientific">Flavobacterium piscinae</name>
    <dbReference type="NCBI Taxonomy" id="2506424"/>
    <lineage>
        <taxon>Bacteria</taxon>
        <taxon>Pseudomonadati</taxon>
        <taxon>Bacteroidota</taxon>
        <taxon>Flavobacteriia</taxon>
        <taxon>Flavobacteriales</taxon>
        <taxon>Flavobacteriaceae</taxon>
        <taxon>Flavobacterium</taxon>
    </lineage>
</organism>
<proteinExistence type="predicted"/>
<dbReference type="Pfam" id="PF13847">
    <property type="entry name" value="Methyltransf_31"/>
    <property type="match status" value="1"/>
</dbReference>
<dbReference type="InterPro" id="IPR029063">
    <property type="entry name" value="SAM-dependent_MTases_sf"/>
</dbReference>
<evidence type="ECO:0000313" key="2">
    <source>
        <dbReference type="EMBL" id="RXR32613.1"/>
    </source>
</evidence>
<dbReference type="InterPro" id="IPR025714">
    <property type="entry name" value="Methyltranfer_dom"/>
</dbReference>
<dbReference type="AlphaFoldDB" id="A0A4Q1KR34"/>
<dbReference type="OrthoDB" id="9800454at2"/>
<dbReference type="Proteomes" id="UP000289734">
    <property type="component" value="Unassembled WGS sequence"/>
</dbReference>
<feature type="domain" description="Methyltransferase" evidence="1">
    <location>
        <begin position="62"/>
        <end position="168"/>
    </location>
</feature>
<dbReference type="GO" id="GO:0008168">
    <property type="term" value="F:methyltransferase activity"/>
    <property type="evidence" value="ECO:0007669"/>
    <property type="project" value="UniProtKB-KW"/>
</dbReference>
<dbReference type="EMBL" id="SBKQ01000006">
    <property type="protein sequence ID" value="RXR32613.1"/>
    <property type="molecule type" value="Genomic_DNA"/>
</dbReference>
<dbReference type="RefSeq" id="WP_129464138.1">
    <property type="nucleotide sequence ID" value="NZ_SBKQ01000006.1"/>
</dbReference>
<dbReference type="Gene3D" id="3.40.50.150">
    <property type="entry name" value="Vaccinia Virus protein VP39"/>
    <property type="match status" value="1"/>
</dbReference>
<evidence type="ECO:0000313" key="3">
    <source>
        <dbReference type="Proteomes" id="UP000289734"/>
    </source>
</evidence>
<keyword evidence="2" id="KW-0808">Transferase</keyword>
<keyword evidence="2" id="KW-0489">Methyltransferase</keyword>
<dbReference type="SUPFAM" id="SSF53335">
    <property type="entry name" value="S-adenosyl-L-methionine-dependent methyltransferases"/>
    <property type="match status" value="1"/>
</dbReference>
<keyword evidence="3" id="KW-1185">Reference proteome</keyword>
<evidence type="ECO:0000259" key="1">
    <source>
        <dbReference type="Pfam" id="PF13847"/>
    </source>
</evidence>
<comment type="caution">
    <text evidence="2">The sequence shown here is derived from an EMBL/GenBank/DDBJ whole genome shotgun (WGS) entry which is preliminary data.</text>
</comment>
<accession>A0A4Q1KR34</accession>
<name>A0A4Q1KR34_9FLAO</name>
<dbReference type="CDD" id="cd02440">
    <property type="entry name" value="AdoMet_MTases"/>
    <property type="match status" value="1"/>
</dbReference>